<comment type="similarity">
    <text evidence="2">Belongs to the bacterial secretin family. GSP D subfamily.</text>
</comment>
<sequence>MMYKVDAMFDSFSKAATALRVSVLFLALLCAQGFPSAAPAWAEPESGLTLDFKDADIHALIKYISEATGRNFITDPTVKGKVTVYSPVKISPDEAFETFVSILRVQGYAVQKSGTAYKIVPLKEGLGQGEDAAVGRKMGSELETVVTQIVPLKVGVAAELAKILPSLLGKDYAISAYTPSNTLALTAPAPNVAKAMAFLEQVEASDTAGTSATLGLQYGDSKTLAATLAKILKSRDEEYAKKGRPTVSLVLADERTNSLLIYGDPEAIGMARDAVGSLDIPTPKGKGDVHLISLSNAKAEDLAQVINTLVERQRAAGTEDQKPDTVLSKDIKVVADKSTNSLVVTARPDEFEALSNIVAKLDVVRKQVFIEALIMEVSSEASFSFGINWAIGGNTGDAAIVGGVSLNGGAVSLSSSGANKTVSLPAGVSIGAILKDAITVGNTSYNIQSILNAVRGNSDVDVLATPQLLTLDNEEASVEVVDNIPFTKESTTRNDNDFTTQSMDYKDVGVKLKITPRISDDGSLRLEVEQEVSRVTQGLITLTNGDQLVAPTTRKRLVKTTILLQDSQTAVIGGLLDDQKTYNQSEVPGLGSIPVLGWLFKSRNKKSTQTNLFIFITPKVIRNAADSADLTREKQLVLHETSVGHDGLGLPIMSKPKLLKPVFVN</sequence>
<feature type="chain" id="PRO_5003200915" evidence="11">
    <location>
        <begin position="43"/>
        <end position="665"/>
    </location>
</feature>
<keyword evidence="7" id="KW-0653">Protein transport</keyword>
<accession>E5Y4E7</accession>
<evidence type="ECO:0000256" key="1">
    <source>
        <dbReference type="ARBA" id="ARBA00004442"/>
    </source>
</evidence>
<evidence type="ECO:0000256" key="11">
    <source>
        <dbReference type="SAM" id="SignalP"/>
    </source>
</evidence>
<dbReference type="Proteomes" id="UP000006034">
    <property type="component" value="Unassembled WGS sequence"/>
</dbReference>
<keyword evidence="4" id="KW-1134">Transmembrane beta strand</keyword>
<evidence type="ECO:0000313" key="15">
    <source>
        <dbReference type="EMBL" id="EFV45131.1"/>
    </source>
</evidence>
<organism evidence="15 16">
    <name type="scientific">Bilophila wadsworthia (strain 3_1_6)</name>
    <dbReference type="NCBI Taxonomy" id="563192"/>
    <lineage>
        <taxon>Bacteria</taxon>
        <taxon>Pseudomonadati</taxon>
        <taxon>Thermodesulfobacteriota</taxon>
        <taxon>Desulfovibrionia</taxon>
        <taxon>Desulfovibrionales</taxon>
        <taxon>Desulfovibrionaceae</taxon>
        <taxon>Bilophila</taxon>
    </lineage>
</organism>
<keyword evidence="6 11" id="KW-0732">Signal</keyword>
<comment type="caution">
    <text evidence="15">The sequence shown here is derived from an EMBL/GenBank/DDBJ whole genome shotgun (WGS) entry which is preliminary data.</text>
</comment>
<comment type="subcellular location">
    <subcellularLocation>
        <location evidence="1 10">Cell outer membrane</location>
    </subcellularLocation>
</comment>
<evidence type="ECO:0000256" key="6">
    <source>
        <dbReference type="ARBA" id="ARBA00022729"/>
    </source>
</evidence>
<dbReference type="eggNOG" id="COG1450">
    <property type="taxonomic scope" value="Bacteria"/>
</dbReference>
<dbReference type="PANTHER" id="PTHR30332:SF24">
    <property type="entry name" value="SECRETIN GSPD-RELATED"/>
    <property type="match status" value="1"/>
</dbReference>
<evidence type="ECO:0000259" key="14">
    <source>
        <dbReference type="Pfam" id="PF21305"/>
    </source>
</evidence>
<dbReference type="GeneID" id="78086199"/>
<evidence type="ECO:0000259" key="12">
    <source>
        <dbReference type="Pfam" id="PF00263"/>
    </source>
</evidence>
<dbReference type="InterPro" id="IPR005644">
    <property type="entry name" value="NolW-like"/>
</dbReference>
<evidence type="ECO:0000256" key="8">
    <source>
        <dbReference type="ARBA" id="ARBA00023136"/>
    </source>
</evidence>
<dbReference type="NCBIfam" id="TIGR02517">
    <property type="entry name" value="type_II_gspD"/>
    <property type="match status" value="1"/>
</dbReference>
<keyword evidence="5" id="KW-0812">Transmembrane</keyword>
<dbReference type="AlphaFoldDB" id="E5Y4E7"/>
<dbReference type="InterPro" id="IPR001775">
    <property type="entry name" value="GspD/PilQ"/>
</dbReference>
<evidence type="ECO:0000256" key="5">
    <source>
        <dbReference type="ARBA" id="ARBA00022692"/>
    </source>
</evidence>
<dbReference type="RefSeq" id="WP_005025861.1">
    <property type="nucleotide sequence ID" value="NZ_KE150238.1"/>
</dbReference>
<feature type="domain" description="NolW-like" evidence="13">
    <location>
        <begin position="147"/>
        <end position="203"/>
    </location>
</feature>
<dbReference type="Pfam" id="PF00263">
    <property type="entry name" value="Secretin"/>
    <property type="match status" value="1"/>
</dbReference>
<proteinExistence type="inferred from homology"/>
<dbReference type="GO" id="GO:0009279">
    <property type="term" value="C:cell outer membrane"/>
    <property type="evidence" value="ECO:0007669"/>
    <property type="project" value="UniProtKB-SubCell"/>
</dbReference>
<dbReference type="OrthoDB" id="9775455at2"/>
<keyword evidence="8" id="KW-0472">Membrane</keyword>
<feature type="domain" description="Type II/III secretion system secretin-like" evidence="12">
    <location>
        <begin position="455"/>
        <end position="622"/>
    </location>
</feature>
<evidence type="ECO:0000256" key="4">
    <source>
        <dbReference type="ARBA" id="ARBA00022452"/>
    </source>
</evidence>
<evidence type="ECO:0000256" key="3">
    <source>
        <dbReference type="ARBA" id="ARBA00022448"/>
    </source>
</evidence>
<dbReference type="InterPro" id="IPR038591">
    <property type="entry name" value="NolW-like_sf"/>
</dbReference>
<dbReference type="Pfam" id="PF21305">
    <property type="entry name" value="type_II_gspD_N0"/>
    <property type="match status" value="1"/>
</dbReference>
<reference evidence="15 16" key="1">
    <citation type="submission" date="2010-10" db="EMBL/GenBank/DDBJ databases">
        <authorList>
            <consortium name="The Broad Institute Genome Sequencing Platform"/>
            <person name="Ward D."/>
            <person name="Earl A."/>
            <person name="Feldgarden M."/>
            <person name="Young S.K."/>
            <person name="Gargeya S."/>
            <person name="Zeng Q."/>
            <person name="Alvarado L."/>
            <person name="Berlin A."/>
            <person name="Bochicchio J."/>
            <person name="Chapman S.B."/>
            <person name="Chen Z."/>
            <person name="Freedman E."/>
            <person name="Gellesch M."/>
            <person name="Goldberg J."/>
            <person name="Griggs A."/>
            <person name="Gujja S."/>
            <person name="Heilman E."/>
            <person name="Heiman D."/>
            <person name="Howarth C."/>
            <person name="Mehta T."/>
            <person name="Neiman D."/>
            <person name="Pearson M."/>
            <person name="Roberts A."/>
            <person name="Saif S."/>
            <person name="Shea T."/>
            <person name="Shenoy N."/>
            <person name="Sisk P."/>
            <person name="Stolte C."/>
            <person name="Sykes S."/>
            <person name="White J."/>
            <person name="Yandava C."/>
            <person name="Allen-Vercoe E."/>
            <person name="Sibley C."/>
            <person name="Ambrose C.E."/>
            <person name="Strauss J."/>
            <person name="Daigneault M."/>
            <person name="Haas B."/>
            <person name="Nusbaum C."/>
            <person name="Birren B."/>
        </authorList>
    </citation>
    <scope>NUCLEOTIDE SEQUENCE [LARGE SCALE GENOMIC DNA]</scope>
    <source>
        <strain evidence="15 16">3_1_6</strain>
    </source>
</reference>
<keyword evidence="16" id="KW-1185">Reference proteome</keyword>
<dbReference type="PANTHER" id="PTHR30332">
    <property type="entry name" value="PROBABLE GENERAL SECRETION PATHWAY PROTEIN D"/>
    <property type="match status" value="1"/>
</dbReference>
<keyword evidence="9" id="KW-0998">Cell outer membrane</keyword>
<dbReference type="GO" id="GO:0015627">
    <property type="term" value="C:type II protein secretion system complex"/>
    <property type="evidence" value="ECO:0007669"/>
    <property type="project" value="InterPro"/>
</dbReference>
<evidence type="ECO:0000256" key="7">
    <source>
        <dbReference type="ARBA" id="ARBA00022927"/>
    </source>
</evidence>
<keyword evidence="3 10" id="KW-0813">Transport</keyword>
<feature type="domain" description="NolW-like" evidence="13">
    <location>
        <begin position="214"/>
        <end position="282"/>
    </location>
</feature>
<dbReference type="InterPro" id="IPR049371">
    <property type="entry name" value="GspD-like_N0"/>
</dbReference>
<dbReference type="Gene3D" id="3.30.1370.120">
    <property type="match status" value="3"/>
</dbReference>
<evidence type="ECO:0000259" key="13">
    <source>
        <dbReference type="Pfam" id="PF03958"/>
    </source>
</evidence>
<dbReference type="GO" id="GO:0015628">
    <property type="term" value="P:protein secretion by the type II secretion system"/>
    <property type="evidence" value="ECO:0007669"/>
    <property type="project" value="InterPro"/>
</dbReference>
<name>E5Y4E7_BILW3</name>
<feature type="signal peptide" evidence="11">
    <location>
        <begin position="1"/>
        <end position="42"/>
    </location>
</feature>
<dbReference type="HOGENOM" id="CLU_006756_1_1_7"/>
<dbReference type="InterPro" id="IPR004846">
    <property type="entry name" value="T2SS/T3SS_dom"/>
</dbReference>
<feature type="domain" description="GspD-like N0" evidence="14">
    <location>
        <begin position="50"/>
        <end position="119"/>
    </location>
</feature>
<dbReference type="InterPro" id="IPR050810">
    <property type="entry name" value="Bact_Secretion_Sys_Channel"/>
</dbReference>
<feature type="domain" description="NolW-like" evidence="13">
    <location>
        <begin position="290"/>
        <end position="367"/>
    </location>
</feature>
<dbReference type="STRING" id="563192.HMPREF0179_01059"/>
<reference evidence="15 16" key="2">
    <citation type="submission" date="2013-04" db="EMBL/GenBank/DDBJ databases">
        <title>The Genome Sequence of Bilophila wadsworthia 3_1_6.</title>
        <authorList>
            <consortium name="The Broad Institute Genomics Platform"/>
            <person name="Earl A."/>
            <person name="Ward D."/>
            <person name="Feldgarden M."/>
            <person name="Gevers D."/>
            <person name="Sibley C."/>
            <person name="Strauss J."/>
            <person name="Allen-Vercoe E."/>
            <person name="Walker B."/>
            <person name="Young S."/>
            <person name="Zeng Q."/>
            <person name="Gargeya S."/>
            <person name="Fitzgerald M."/>
            <person name="Haas B."/>
            <person name="Abouelleil A."/>
            <person name="Allen A.W."/>
            <person name="Alvarado L."/>
            <person name="Arachchi H.M."/>
            <person name="Berlin A.M."/>
            <person name="Chapman S.B."/>
            <person name="Gainer-Dewar J."/>
            <person name="Goldberg J."/>
            <person name="Griggs A."/>
            <person name="Gujja S."/>
            <person name="Hansen M."/>
            <person name="Howarth C."/>
            <person name="Imamovic A."/>
            <person name="Ireland A."/>
            <person name="Larimer J."/>
            <person name="McCowan C."/>
            <person name="Murphy C."/>
            <person name="Pearson M."/>
            <person name="Poon T.W."/>
            <person name="Priest M."/>
            <person name="Roberts A."/>
            <person name="Saif S."/>
            <person name="Shea T."/>
            <person name="Sisk P."/>
            <person name="Sykes S."/>
            <person name="Wortman J."/>
            <person name="Nusbaum C."/>
            <person name="Birren B."/>
        </authorList>
    </citation>
    <scope>NUCLEOTIDE SEQUENCE [LARGE SCALE GENOMIC DNA]</scope>
    <source>
        <strain evidence="15 16">3_1_6</strain>
    </source>
</reference>
<dbReference type="PRINTS" id="PR00811">
    <property type="entry name" value="BCTERIALGSPD"/>
</dbReference>
<dbReference type="Pfam" id="PF03958">
    <property type="entry name" value="Secretin_N"/>
    <property type="match status" value="3"/>
</dbReference>
<evidence type="ECO:0000256" key="2">
    <source>
        <dbReference type="ARBA" id="ARBA00006980"/>
    </source>
</evidence>
<gene>
    <name evidence="15" type="ORF">HMPREF0179_01059</name>
</gene>
<protein>
    <submittedName>
        <fullName evidence="15">Type II secretion system protein D</fullName>
    </submittedName>
</protein>
<evidence type="ECO:0000256" key="10">
    <source>
        <dbReference type="RuleBase" id="RU004004"/>
    </source>
</evidence>
<evidence type="ECO:0000313" key="16">
    <source>
        <dbReference type="Proteomes" id="UP000006034"/>
    </source>
</evidence>
<dbReference type="EMBL" id="ADCP02000001">
    <property type="protein sequence ID" value="EFV45131.1"/>
    <property type="molecule type" value="Genomic_DNA"/>
</dbReference>
<dbReference type="InterPro" id="IPR013356">
    <property type="entry name" value="T2SS_GspD"/>
</dbReference>
<evidence type="ECO:0000256" key="9">
    <source>
        <dbReference type="ARBA" id="ARBA00023237"/>
    </source>
</evidence>